<feature type="compositionally biased region" description="Basic residues" evidence="1">
    <location>
        <begin position="18"/>
        <end position="40"/>
    </location>
</feature>
<protein>
    <submittedName>
        <fullName evidence="2">Uncharacterized protein</fullName>
    </submittedName>
</protein>
<evidence type="ECO:0000256" key="1">
    <source>
        <dbReference type="SAM" id="MobiDB-lite"/>
    </source>
</evidence>
<name>A0A8S5PM98_9CAUD</name>
<organism evidence="2">
    <name type="scientific">Podoviridae sp. ctnCN2</name>
    <dbReference type="NCBI Taxonomy" id="2825274"/>
    <lineage>
        <taxon>Viruses</taxon>
        <taxon>Duplodnaviria</taxon>
        <taxon>Heunggongvirae</taxon>
        <taxon>Uroviricota</taxon>
        <taxon>Caudoviricetes</taxon>
    </lineage>
</organism>
<sequence length="48" mass="5806">MLLHTPIPTFYQPTHPRPQTRRPHSTNRHPTRNTRLKRQPKQQSNKQP</sequence>
<reference evidence="2" key="1">
    <citation type="journal article" date="2021" name="Proc. Natl. Acad. Sci. U.S.A.">
        <title>A Catalog of Tens of Thousands of Viruses from Human Metagenomes Reveals Hidden Associations with Chronic Diseases.</title>
        <authorList>
            <person name="Tisza M.J."/>
            <person name="Buck C.B."/>
        </authorList>
    </citation>
    <scope>NUCLEOTIDE SEQUENCE</scope>
    <source>
        <strain evidence="2">CtnCN2</strain>
    </source>
</reference>
<feature type="region of interest" description="Disordered" evidence="1">
    <location>
        <begin position="1"/>
        <end position="48"/>
    </location>
</feature>
<evidence type="ECO:0000313" key="2">
    <source>
        <dbReference type="EMBL" id="DAE07553.1"/>
    </source>
</evidence>
<accession>A0A8S5PM98</accession>
<dbReference type="EMBL" id="BK015452">
    <property type="protein sequence ID" value="DAE07553.1"/>
    <property type="molecule type" value="Genomic_DNA"/>
</dbReference>
<proteinExistence type="predicted"/>